<dbReference type="Proteomes" id="UP000076947">
    <property type="component" value="Unassembled WGS sequence"/>
</dbReference>
<keyword evidence="2" id="KW-1185">Reference proteome</keyword>
<comment type="caution">
    <text evidence="1">The sequence shown here is derived from an EMBL/GenBank/DDBJ whole genome shotgun (WGS) entry which is preliminary data.</text>
</comment>
<protein>
    <submittedName>
        <fullName evidence="1">Uncharacterized protein</fullName>
    </submittedName>
</protein>
<dbReference type="EMBL" id="LSTQ01000004">
    <property type="protein sequence ID" value="OAH31647.1"/>
    <property type="molecule type" value="Genomic_DNA"/>
</dbReference>
<gene>
    <name evidence="1" type="ORF">AYJ05_08810</name>
</gene>
<accession>A0A177IRW2</accession>
<dbReference type="AlphaFoldDB" id="A0A177IRW2"/>
<name>A0A177IRW2_9CORY</name>
<evidence type="ECO:0000313" key="2">
    <source>
        <dbReference type="Proteomes" id="UP000076947"/>
    </source>
</evidence>
<dbReference type="OrthoDB" id="3837807at2"/>
<dbReference type="RefSeq" id="WP_066837912.1">
    <property type="nucleotide sequence ID" value="NZ_LSTQ01000004.1"/>
</dbReference>
<proteinExistence type="predicted"/>
<organism evidence="1 2">
    <name type="scientific">Corynebacterium stationis</name>
    <dbReference type="NCBI Taxonomy" id="1705"/>
    <lineage>
        <taxon>Bacteria</taxon>
        <taxon>Bacillati</taxon>
        <taxon>Actinomycetota</taxon>
        <taxon>Actinomycetes</taxon>
        <taxon>Mycobacteriales</taxon>
        <taxon>Corynebacteriaceae</taxon>
        <taxon>Corynebacterium</taxon>
    </lineage>
</organism>
<sequence>MVKPTNTSAITKATNRPWDDWVAALDAAGAREMNHGDIAKQALKLMPEPVEQKGWWAQGVAIAYEQHTGLRIPGQSSDGDFRTSTSKTFPGDKDAALKAWLELVGTRDEFNGIDTEEAASTSETAKWRYWRVQLVDGSRVNVNISDKPNGKASIAVEHTKLASSDDIETWRPYWKELLSEL</sequence>
<reference evidence="2" key="1">
    <citation type="submission" date="2016-02" db="EMBL/GenBank/DDBJ databases">
        <authorList>
            <person name="Kaur G."/>
            <person name="Nair G.R."/>
            <person name="Mayilraj S."/>
        </authorList>
    </citation>
    <scope>NUCLEOTIDE SEQUENCE [LARGE SCALE GENOMIC DNA]</scope>
    <source>
        <strain evidence="2">GA-15</strain>
    </source>
</reference>
<evidence type="ECO:0000313" key="1">
    <source>
        <dbReference type="EMBL" id="OAH31647.1"/>
    </source>
</evidence>